<organism evidence="2 3">
    <name type="scientific">Mya arenaria</name>
    <name type="common">Soft-shell clam</name>
    <dbReference type="NCBI Taxonomy" id="6604"/>
    <lineage>
        <taxon>Eukaryota</taxon>
        <taxon>Metazoa</taxon>
        <taxon>Spiralia</taxon>
        <taxon>Lophotrochozoa</taxon>
        <taxon>Mollusca</taxon>
        <taxon>Bivalvia</taxon>
        <taxon>Autobranchia</taxon>
        <taxon>Heteroconchia</taxon>
        <taxon>Euheterodonta</taxon>
        <taxon>Imparidentia</taxon>
        <taxon>Neoheterodontei</taxon>
        <taxon>Myida</taxon>
        <taxon>Myoidea</taxon>
        <taxon>Myidae</taxon>
        <taxon>Mya</taxon>
    </lineage>
</organism>
<evidence type="ECO:0000313" key="3">
    <source>
        <dbReference type="Proteomes" id="UP001164746"/>
    </source>
</evidence>
<sequence length="322" mass="36872">MIIAIVHKNQGTLLIIRSKGTLTHPCKMFPFIFLHLTINIGGVATWGSNHSGKGLRQLGFLARARDSCPRNVCRDLLRGLSLEKATGTPDGVRFNLAPQGDDIEREACSPGGERDKGPKTDKSVNMVRRPSVSPLASFGLPEFKGLEFCYIVMQRYRIQRMGLIWWNEELVIQHSRLCREGCTYSNQIDSPILEGQTDNAAIVDLQTREVRTHLKMDPRIINGKAKIVACETGHDFTGKTLAHQMYRHLIFPEHLTRYMSCTTYETIVYWPDRESSPKTMPMQFREHFVFIYKPSNMLAWAETWSSYKHHTTVKFLKGLHHR</sequence>
<proteinExistence type="predicted"/>
<evidence type="ECO:0000313" key="2">
    <source>
        <dbReference type="EMBL" id="WAR23886.1"/>
    </source>
</evidence>
<name>A0ABY7FT34_MYAAR</name>
<feature type="non-terminal residue" evidence="2">
    <location>
        <position position="322"/>
    </location>
</feature>
<accession>A0ABY7FT34</accession>
<gene>
    <name evidence="2" type="ORF">MAR_037555</name>
</gene>
<protein>
    <submittedName>
        <fullName evidence="2">Uncharacterized protein</fullName>
    </submittedName>
</protein>
<keyword evidence="3" id="KW-1185">Reference proteome</keyword>
<feature type="region of interest" description="Disordered" evidence="1">
    <location>
        <begin position="102"/>
        <end position="125"/>
    </location>
</feature>
<feature type="compositionally biased region" description="Basic and acidic residues" evidence="1">
    <location>
        <begin position="112"/>
        <end position="122"/>
    </location>
</feature>
<dbReference type="Proteomes" id="UP001164746">
    <property type="component" value="Chromosome 13"/>
</dbReference>
<dbReference type="EMBL" id="CP111024">
    <property type="protein sequence ID" value="WAR23886.1"/>
    <property type="molecule type" value="Genomic_DNA"/>
</dbReference>
<evidence type="ECO:0000256" key="1">
    <source>
        <dbReference type="SAM" id="MobiDB-lite"/>
    </source>
</evidence>
<reference evidence="2" key="1">
    <citation type="submission" date="2022-11" db="EMBL/GenBank/DDBJ databases">
        <title>Centuries of genome instability and evolution in soft-shell clam transmissible cancer (bioRxiv).</title>
        <authorList>
            <person name="Hart S.F.M."/>
            <person name="Yonemitsu M.A."/>
            <person name="Giersch R.M."/>
            <person name="Beal B.F."/>
            <person name="Arriagada G."/>
            <person name="Davis B.W."/>
            <person name="Ostrander E.A."/>
            <person name="Goff S.P."/>
            <person name="Metzger M.J."/>
        </authorList>
    </citation>
    <scope>NUCLEOTIDE SEQUENCE</scope>
    <source>
        <strain evidence="2">MELC-2E11</strain>
        <tissue evidence="2">Siphon/mantle</tissue>
    </source>
</reference>